<dbReference type="RefSeq" id="WP_409098001.1">
    <property type="nucleotide sequence ID" value="NZ_JBJVNE010000345.1"/>
</dbReference>
<keyword evidence="2" id="KW-1185">Reference proteome</keyword>
<evidence type="ECO:0000313" key="1">
    <source>
        <dbReference type="EMBL" id="MFM9653768.1"/>
    </source>
</evidence>
<dbReference type="Proteomes" id="UP001631993">
    <property type="component" value="Unassembled WGS sequence"/>
</dbReference>
<feature type="non-terminal residue" evidence="1">
    <location>
        <position position="90"/>
    </location>
</feature>
<feature type="non-terminal residue" evidence="1">
    <location>
        <position position="1"/>
    </location>
</feature>
<comment type="caution">
    <text evidence="1">The sequence shown here is derived from an EMBL/GenBank/DDBJ whole genome shotgun (WGS) entry which is preliminary data.</text>
</comment>
<accession>A0ABW9IZD9</accession>
<dbReference type="EMBL" id="JBJVNE010000345">
    <property type="protein sequence ID" value="MFM9653768.1"/>
    <property type="molecule type" value="Genomic_DNA"/>
</dbReference>
<reference evidence="1 2" key="1">
    <citation type="submission" date="2024-12" db="EMBL/GenBank/DDBJ databases">
        <title>Forecasting of Potato common scab and diversities of Pathogenic streptomyces spp. in china.</title>
        <authorList>
            <person name="Handique U."/>
            <person name="Wu J."/>
        </authorList>
    </citation>
    <scope>NUCLEOTIDE SEQUENCE [LARGE SCALE GENOMIC DNA]</scope>
    <source>
        <strain evidence="1 2">ZRIMU1585</strain>
    </source>
</reference>
<evidence type="ECO:0000313" key="2">
    <source>
        <dbReference type="Proteomes" id="UP001631993"/>
    </source>
</evidence>
<organism evidence="1 2">
    <name type="scientific">Streptomyces galilaeus</name>
    <dbReference type="NCBI Taxonomy" id="33899"/>
    <lineage>
        <taxon>Bacteria</taxon>
        <taxon>Bacillati</taxon>
        <taxon>Actinomycetota</taxon>
        <taxon>Actinomycetes</taxon>
        <taxon>Kitasatosporales</taxon>
        <taxon>Streptomycetaceae</taxon>
        <taxon>Streptomyces</taxon>
    </lineage>
</organism>
<gene>
    <name evidence="1" type="ORF">ACKI1S_48120</name>
</gene>
<protein>
    <submittedName>
        <fullName evidence="1">Uncharacterized protein</fullName>
    </submittedName>
</protein>
<proteinExistence type="predicted"/>
<sequence length="90" mass="10401">YFLMSGICAEIIRHRKTAKQLMADFDAKTLTPDYFPTRWAYVYDYDRDVFEANAKDAVRRSKISVYKSAQSAPILILSPRSRGFSARETL</sequence>
<name>A0ABW9IZD9_STRGJ</name>